<dbReference type="Pfam" id="PF13749">
    <property type="entry name" value="HATPase_c_4"/>
    <property type="match status" value="1"/>
</dbReference>
<dbReference type="Gene3D" id="3.30.950.30">
    <property type="entry name" value="Schlafen, AAA domain"/>
    <property type="match status" value="1"/>
</dbReference>
<keyword evidence="3" id="KW-1185">Reference proteome</keyword>
<dbReference type="InterPro" id="IPR036390">
    <property type="entry name" value="WH_DNA-bd_sf"/>
</dbReference>
<dbReference type="EMBL" id="BJLQ01000041">
    <property type="protein sequence ID" value="GEA85628.1"/>
    <property type="molecule type" value="Genomic_DNA"/>
</dbReference>
<name>A0A4Y3KRX8_9CELL</name>
<dbReference type="Proteomes" id="UP000320461">
    <property type="component" value="Unassembled WGS sequence"/>
</dbReference>
<comment type="caution">
    <text evidence="2">The sequence shown here is derived from an EMBL/GenBank/DDBJ whole genome shotgun (WGS) entry which is preliminary data.</text>
</comment>
<organism evidence="2 3">
    <name type="scientific">Cellulomonas gelida</name>
    <dbReference type="NCBI Taxonomy" id="1712"/>
    <lineage>
        <taxon>Bacteria</taxon>
        <taxon>Bacillati</taxon>
        <taxon>Actinomycetota</taxon>
        <taxon>Actinomycetes</taxon>
        <taxon>Micrococcales</taxon>
        <taxon>Cellulomonadaceae</taxon>
        <taxon>Cellulomonas</taxon>
    </lineage>
</organism>
<sequence>MVMTQSEFSERFPAESDLVEFKQGVPPEKVAEAVTAFSNTDGGVVLLGVDNGGRAVGITTDGEQQAKTHRAVAQVHNPGRYELHELLVGERGVLVLAVNRRREGFAQMRDGRILVRRGAMNTALIGDELMRFVTARSLTRYESTPTKAALTMADPELLERLRSTYGWSADGIEDRLVETGFVERTSDGPMLTVAGVLYLLPRPADILGKAYVEIFRYRDETEVYDRRFDIDGPVNDQVERTTQALMDDLGSDVVVIGLHRHELPRIPEPVLREAVANAVAHRTYENARQPVRVELRPDRVVITSPGGLPEPITLENIRQQNAARNIDVIKALRRFRLAEDAGLGVDVMQDTMEAALLEPPEFDADGAHVGVVLRLGSTVTPQERAWIAEVERRGEIKAHDKLLLLHAARGELLTNTSVRELLGVDSTHARAALQRLRNLGYLQQSGERGGASYTLAKELGPPAGLQLAGDELEALVLTLASKGRVTNEQVRGRTGLERNQVLGLLSRLVESGRLEKHGERRGTYYTLADGRLGV</sequence>
<dbReference type="AlphaFoldDB" id="A0A4Y3KRX8"/>
<proteinExistence type="predicted"/>
<dbReference type="SUPFAM" id="SSF46785">
    <property type="entry name" value="Winged helix' DNA-binding domain"/>
    <property type="match status" value="1"/>
</dbReference>
<dbReference type="InterPro" id="IPR038461">
    <property type="entry name" value="Schlafen_AlbA_2_dom_sf"/>
</dbReference>
<feature type="domain" description="Schlafen AlbA-2" evidence="1">
    <location>
        <begin position="15"/>
        <end position="123"/>
    </location>
</feature>
<dbReference type="PANTHER" id="PTHR30595:SF6">
    <property type="entry name" value="SCHLAFEN ALBA-2 DOMAIN-CONTAINING PROTEIN"/>
    <property type="match status" value="1"/>
</dbReference>
<dbReference type="Gene3D" id="1.10.10.10">
    <property type="entry name" value="Winged helix-like DNA-binding domain superfamily/Winged helix DNA-binding domain"/>
    <property type="match status" value="1"/>
</dbReference>
<dbReference type="InterPro" id="IPR007421">
    <property type="entry name" value="Schlafen_AlbA_2_dom"/>
</dbReference>
<dbReference type="InterPro" id="IPR038475">
    <property type="entry name" value="RecG_C_sf"/>
</dbReference>
<dbReference type="PANTHER" id="PTHR30595">
    <property type="entry name" value="GLPR-RELATED TRANSCRIPTIONAL REPRESSOR"/>
    <property type="match status" value="1"/>
</dbReference>
<dbReference type="InterPro" id="IPR036388">
    <property type="entry name" value="WH-like_DNA-bd_sf"/>
</dbReference>
<dbReference type="OrthoDB" id="9805115at2"/>
<dbReference type="Pfam" id="PF04326">
    <property type="entry name" value="SLFN_AlbA_2"/>
    <property type="match status" value="1"/>
</dbReference>
<evidence type="ECO:0000313" key="2">
    <source>
        <dbReference type="EMBL" id="GEA85628.1"/>
    </source>
</evidence>
<evidence type="ECO:0000259" key="1">
    <source>
        <dbReference type="Pfam" id="PF04326"/>
    </source>
</evidence>
<gene>
    <name evidence="2" type="ORF">CGE01nite_28790</name>
</gene>
<protein>
    <submittedName>
        <fullName evidence="2">Transcriptional regulator</fullName>
    </submittedName>
</protein>
<dbReference type="Gene3D" id="3.30.565.60">
    <property type="match status" value="1"/>
</dbReference>
<accession>A0A4Y3KRX8</accession>
<reference evidence="2 3" key="1">
    <citation type="submission" date="2019-06" db="EMBL/GenBank/DDBJ databases">
        <title>Whole genome shotgun sequence of Cellulomonas gelida NBRC 3748.</title>
        <authorList>
            <person name="Hosoyama A."/>
            <person name="Uohara A."/>
            <person name="Ohji S."/>
            <person name="Ichikawa N."/>
        </authorList>
    </citation>
    <scope>NUCLEOTIDE SEQUENCE [LARGE SCALE GENOMIC DNA]</scope>
    <source>
        <strain evidence="2 3">NBRC 3748</strain>
    </source>
</reference>
<dbReference type="RefSeq" id="WP_141371496.1">
    <property type="nucleotide sequence ID" value="NZ_BJLQ01000041.1"/>
</dbReference>
<evidence type="ECO:0000313" key="3">
    <source>
        <dbReference type="Proteomes" id="UP000320461"/>
    </source>
</evidence>